<reference evidence="2 3" key="1">
    <citation type="submission" date="2024-09" db="EMBL/GenBank/DDBJ databases">
        <authorList>
            <person name="Sun Q."/>
            <person name="Mori K."/>
        </authorList>
    </citation>
    <scope>NUCLEOTIDE SEQUENCE [LARGE SCALE GENOMIC DNA]</scope>
    <source>
        <strain evidence="2 3">JCM 15389</strain>
    </source>
</reference>
<evidence type="ECO:0000313" key="2">
    <source>
        <dbReference type="EMBL" id="MFC0082931.1"/>
    </source>
</evidence>
<evidence type="ECO:0000256" key="1">
    <source>
        <dbReference type="SAM" id="MobiDB-lite"/>
    </source>
</evidence>
<dbReference type="Proteomes" id="UP001589788">
    <property type="component" value="Unassembled WGS sequence"/>
</dbReference>
<protein>
    <submittedName>
        <fullName evidence="2">Uncharacterized protein</fullName>
    </submittedName>
</protein>
<accession>A0ABV6C7V8</accession>
<feature type="region of interest" description="Disordered" evidence="1">
    <location>
        <begin position="1"/>
        <end position="66"/>
    </location>
</feature>
<feature type="compositionally biased region" description="Low complexity" evidence="1">
    <location>
        <begin position="1"/>
        <end position="25"/>
    </location>
</feature>
<sequence length="66" mass="5916">ASAAAEQGPAAAEQASAAAAASPGATGHGPTAPDGVPGTAGTSEDGTSVGVEGATSPVSEPANEEN</sequence>
<dbReference type="EMBL" id="JBHLYQ010000193">
    <property type="protein sequence ID" value="MFC0082931.1"/>
    <property type="molecule type" value="Genomic_DNA"/>
</dbReference>
<comment type="caution">
    <text evidence="2">The sequence shown here is derived from an EMBL/GenBank/DDBJ whole genome shotgun (WGS) entry which is preliminary data.</text>
</comment>
<keyword evidence="3" id="KW-1185">Reference proteome</keyword>
<organism evidence="2 3">
    <name type="scientific">Aciditerrimonas ferrireducens</name>
    <dbReference type="NCBI Taxonomy" id="667306"/>
    <lineage>
        <taxon>Bacteria</taxon>
        <taxon>Bacillati</taxon>
        <taxon>Actinomycetota</taxon>
        <taxon>Acidimicrobiia</taxon>
        <taxon>Acidimicrobiales</taxon>
        <taxon>Acidimicrobiaceae</taxon>
        <taxon>Aciditerrimonas</taxon>
    </lineage>
</organism>
<evidence type="ECO:0000313" key="3">
    <source>
        <dbReference type="Proteomes" id="UP001589788"/>
    </source>
</evidence>
<gene>
    <name evidence="2" type="ORF">ACFFRE_12410</name>
</gene>
<name>A0ABV6C7V8_9ACTN</name>
<feature type="non-terminal residue" evidence="2">
    <location>
        <position position="1"/>
    </location>
</feature>
<proteinExistence type="predicted"/>